<reference evidence="1" key="1">
    <citation type="submission" date="2018-01" db="EMBL/GenBank/DDBJ databases">
        <title>Lactobacillus phages that infect wine-derived L. plantarum strains.</title>
        <authorList>
            <person name="Kyrkou I."/>
            <person name="Hestbjerg Hansen L."/>
        </authorList>
    </citation>
    <scope>NUCLEOTIDE SEQUENCE [LARGE SCALE GENOMIC DNA]</scope>
</reference>
<proteinExistence type="predicted"/>
<evidence type="ECO:0000313" key="2">
    <source>
        <dbReference type="Proteomes" id="UP000240377"/>
    </source>
</evidence>
<dbReference type="Proteomes" id="UP000240377">
    <property type="component" value="Segment"/>
</dbReference>
<name>A0A2K9VD10_9CAUD</name>
<dbReference type="RefSeq" id="YP_009798432.1">
    <property type="nucleotide sequence ID" value="NC_047926.1"/>
</dbReference>
<accession>A0A2K9VD10</accession>
<evidence type="ECO:0000313" key="1">
    <source>
        <dbReference type="EMBL" id="AUV60113.1"/>
    </source>
</evidence>
<sequence length="144" mass="17279">MGGKSQMRVKDTKVGQKLYLNYYDSDKDKVIQKEVYATKVNTQRLYFSTNPHTDNLSYQWVKSSGKYPKIYRANFLEMYYLSDIPEFTGYWEKHIEQRAYYHKTLTEKLNAMLMEGNTKKLRLVADKLDYIDRYTAKDHWEEGK</sequence>
<dbReference type="KEGG" id="vg:54988894"/>
<dbReference type="EMBL" id="MG765279">
    <property type="protein sequence ID" value="AUV60113.1"/>
    <property type="molecule type" value="Genomic_DNA"/>
</dbReference>
<keyword evidence="2" id="KW-1185">Reference proteome</keyword>
<dbReference type="GeneID" id="54988894"/>
<protein>
    <submittedName>
        <fullName evidence="1">Uncharacterized protein</fullName>
    </submittedName>
</protein>
<organism evidence="1 2">
    <name type="scientific">Lactobacillus phage Semele</name>
    <dbReference type="NCBI Taxonomy" id="2079433"/>
    <lineage>
        <taxon>Viruses</taxon>
        <taxon>Duplodnaviria</taxon>
        <taxon>Heunggongvirae</taxon>
        <taxon>Uroviricota</taxon>
        <taxon>Caudoviricetes</taxon>
        <taxon>Herelleviridae</taxon>
        <taxon>Harbinvirus</taxon>
        <taxon>Harbinvirus semele</taxon>
    </lineage>
</organism>